<sequence>MSLVLPSELVVDRFLPTVRAMLATRLADRGLTQQEIAAELGVTQAAVSKYVSGESGGDDRFRDHPETVATVERIADGIAGGEMDGYDALAELLALVRTLEDRGPICEIHEEEMPELRGLGCDLCVRGLDPDVRAERDVLANVRTAARTLASIPGLAAYIPNVGTNVGMALPDARDETDVAAVPGRIYAMGGRIEIPANPEFGASKHVATAVLAANAVEPAVRGAINVATDDVLLERAEAAGIDPLEFDADYEDRGKHLRERFDDRGDVPLVAYHRGAFGIEPATYVFGGTAIEAAELIESLLDDETRVDTV</sequence>
<dbReference type="Pfam" id="PF01381">
    <property type="entry name" value="HTH_3"/>
    <property type="match status" value="1"/>
</dbReference>
<proteinExistence type="predicted"/>
<reference evidence="2 3" key="1">
    <citation type="journal article" date="2014" name="PLoS Genet.">
        <title>Phylogenetically driven sequencing of extremely halophilic archaea reveals strategies for static and dynamic osmo-response.</title>
        <authorList>
            <person name="Becker E.A."/>
            <person name="Seitzer P.M."/>
            <person name="Tritt A."/>
            <person name="Larsen D."/>
            <person name="Krusor M."/>
            <person name="Yao A.I."/>
            <person name="Wu D."/>
            <person name="Madern D."/>
            <person name="Eisen J.A."/>
            <person name="Darling A.E."/>
            <person name="Facciotti M.T."/>
        </authorList>
    </citation>
    <scope>NUCLEOTIDE SEQUENCE [LARGE SCALE GENOMIC DNA]</scope>
    <source>
        <strain evidence="2 3">JCM 10879</strain>
    </source>
</reference>
<dbReference type="InterPro" id="IPR001387">
    <property type="entry name" value="Cro/C1-type_HTH"/>
</dbReference>
<dbReference type="PATRIC" id="fig|1227454.3.peg.1092"/>
<dbReference type="PANTHER" id="PTHR40730">
    <property type="entry name" value="TRANSCRIPTIONAL REGULATOR PROTEIN-LIKE PROTEIN"/>
    <property type="match status" value="1"/>
</dbReference>
<keyword evidence="3" id="KW-1185">Reference proteome</keyword>
<gene>
    <name evidence="2" type="ORF">C446_05505</name>
</gene>
<dbReference type="Proteomes" id="UP000011607">
    <property type="component" value="Unassembled WGS sequence"/>
</dbReference>
<dbReference type="CDD" id="cd00093">
    <property type="entry name" value="HTH_XRE"/>
    <property type="match status" value="1"/>
</dbReference>
<dbReference type="EMBL" id="AOMA01000063">
    <property type="protein sequence ID" value="EMA41746.1"/>
    <property type="molecule type" value="Genomic_DNA"/>
</dbReference>
<dbReference type="Gene3D" id="3.40.225.10">
    <property type="entry name" value="Class II aldolase/adducin N-terminal domain"/>
    <property type="match status" value="1"/>
</dbReference>
<dbReference type="OrthoDB" id="42697at2157"/>
<dbReference type="SUPFAM" id="SSF47413">
    <property type="entry name" value="lambda repressor-like DNA-binding domains"/>
    <property type="match status" value="1"/>
</dbReference>
<evidence type="ECO:0000259" key="1">
    <source>
        <dbReference type="PROSITE" id="PS50943"/>
    </source>
</evidence>
<dbReference type="SUPFAM" id="SSF53639">
    <property type="entry name" value="AraD/HMP-PK domain-like"/>
    <property type="match status" value="1"/>
</dbReference>
<dbReference type="Pfam" id="PF10120">
    <property type="entry name" value="ThiN"/>
    <property type="match status" value="1"/>
</dbReference>
<accession>M0M7P7</accession>
<dbReference type="eggNOG" id="arCOG00021">
    <property type="taxonomic scope" value="Archaea"/>
</dbReference>
<dbReference type="InterPro" id="IPR010982">
    <property type="entry name" value="Lambda_DNA-bd_dom_sf"/>
</dbReference>
<evidence type="ECO:0000313" key="2">
    <source>
        <dbReference type="EMBL" id="EMA41746.1"/>
    </source>
</evidence>
<dbReference type="GO" id="GO:0003677">
    <property type="term" value="F:DNA binding"/>
    <property type="evidence" value="ECO:0007669"/>
    <property type="project" value="InterPro"/>
</dbReference>
<comment type="caution">
    <text evidence="2">The sequence shown here is derived from an EMBL/GenBank/DDBJ whole genome shotgun (WGS) entry which is preliminary data.</text>
</comment>
<organism evidence="2 3">
    <name type="scientific">Halobiforma nitratireducens JCM 10879</name>
    <dbReference type="NCBI Taxonomy" id="1227454"/>
    <lineage>
        <taxon>Archaea</taxon>
        <taxon>Methanobacteriati</taxon>
        <taxon>Methanobacteriota</taxon>
        <taxon>Stenosarchaea group</taxon>
        <taxon>Halobacteria</taxon>
        <taxon>Halobacteriales</taxon>
        <taxon>Natrialbaceae</taxon>
        <taxon>Halobiforma</taxon>
    </lineage>
</organism>
<dbReference type="InterPro" id="IPR019293">
    <property type="entry name" value="ThiN"/>
</dbReference>
<evidence type="ECO:0000313" key="3">
    <source>
        <dbReference type="Proteomes" id="UP000011607"/>
    </source>
</evidence>
<name>M0M7P7_9EURY</name>
<protein>
    <submittedName>
        <fullName evidence="2">XRE family transcriptional regulator</fullName>
    </submittedName>
</protein>
<dbReference type="InterPro" id="IPR036409">
    <property type="entry name" value="Aldolase_II/adducin_N_sf"/>
</dbReference>
<dbReference type="RefSeq" id="WP_006672057.1">
    <property type="nucleotide sequence ID" value="NZ_AOMA01000063.1"/>
</dbReference>
<dbReference type="AlphaFoldDB" id="M0M7P7"/>
<dbReference type="STRING" id="1227454.C446_05505"/>
<feature type="domain" description="HTH cro/C1-type" evidence="1">
    <location>
        <begin position="22"/>
        <end position="55"/>
    </location>
</feature>
<dbReference type="PROSITE" id="PS50943">
    <property type="entry name" value="HTH_CROC1"/>
    <property type="match status" value="1"/>
</dbReference>
<dbReference type="Gene3D" id="1.10.260.40">
    <property type="entry name" value="lambda repressor-like DNA-binding domains"/>
    <property type="match status" value="1"/>
</dbReference>